<evidence type="ECO:0000256" key="2">
    <source>
        <dbReference type="ARBA" id="ARBA00023002"/>
    </source>
</evidence>
<protein>
    <recommendedName>
        <fullName evidence="3">NADH:flavin oxidoreductase/NADH oxidase N-terminal domain-containing protein</fullName>
    </recommendedName>
</protein>
<dbReference type="Proteomes" id="UP001152747">
    <property type="component" value="Unassembled WGS sequence"/>
</dbReference>
<dbReference type="OrthoDB" id="1663137at2759"/>
<dbReference type="InterPro" id="IPR001155">
    <property type="entry name" value="OxRdtase_FMN_N"/>
</dbReference>
<dbReference type="PANTHER" id="PTHR43656">
    <property type="entry name" value="BINDING OXIDOREDUCTASE, PUTATIVE (AFU_ORTHOLOGUE AFUA_2G08260)-RELATED"/>
    <property type="match status" value="1"/>
</dbReference>
<reference evidence="4" key="1">
    <citation type="submission" date="2022-11" db="EMBL/GenBank/DDBJ databases">
        <authorList>
            <person name="Kikuchi T."/>
        </authorList>
    </citation>
    <scope>NUCLEOTIDE SEQUENCE</scope>
    <source>
        <strain evidence="4">PS1010</strain>
    </source>
</reference>
<dbReference type="GO" id="GO:0016491">
    <property type="term" value="F:oxidoreductase activity"/>
    <property type="evidence" value="ECO:0007669"/>
    <property type="project" value="UniProtKB-KW"/>
</dbReference>
<evidence type="ECO:0000256" key="1">
    <source>
        <dbReference type="ARBA" id="ARBA00022630"/>
    </source>
</evidence>
<dbReference type="PANTHER" id="PTHR43656:SF5">
    <property type="entry name" value="NADH:FLAVIN OXIDOREDUCTASE_NADH OXIDASE N-TERMINAL DOMAIN-CONTAINING PROTEIN"/>
    <property type="match status" value="1"/>
</dbReference>
<dbReference type="GO" id="GO:0010181">
    <property type="term" value="F:FMN binding"/>
    <property type="evidence" value="ECO:0007669"/>
    <property type="project" value="InterPro"/>
</dbReference>
<gene>
    <name evidence="4" type="ORF">CAMP_LOCUS13571</name>
</gene>
<evidence type="ECO:0000313" key="5">
    <source>
        <dbReference type="Proteomes" id="UP001152747"/>
    </source>
</evidence>
<dbReference type="Gene3D" id="3.20.20.70">
    <property type="entry name" value="Aldolase class I"/>
    <property type="match status" value="1"/>
</dbReference>
<sequence>MVHQQERFKGNVGNVEILKEKIQFRNGKVALNRLMKSPMSEKIYNWEDPSEEKRGVPNQQLVNLYEKWGFGGFGIIFLGNVVPDPKYIYEAGQGIVSRENDSSEMRNWYAKMARAAKANHSLAIAQINNPGAWALTSYTDNRGRVHKISDGVENPLEFDGEKLRSEVIGRLVYAAKLLSNCGFDGIEIMSAHGNLYSSFLLASNPRKDEYGGNRIENRARLHVEIYKYIRKEIPAASGFLIGIKINSADFQNGYSDEDIIKFCEIIETTGYDFVEITGGQMEHVIKEENQRSSTIAREDFFVKLIKMVTKVFSKTVVYITGGWQTVGGMVDAVNLGITQGIGFARASAAEPNLARKLLTGQANAVLHNKFGPSDFMTSKHAAHFQMRSAAQSSIENVQSSTDGIPDFTNEKEANHFAEKAAEYMKHVGENGKPDSFAETISYKPL</sequence>
<dbReference type="InterPro" id="IPR013785">
    <property type="entry name" value="Aldolase_TIM"/>
</dbReference>
<name>A0A9P1ITS9_9PELO</name>
<dbReference type="EMBL" id="CANHGI010000005">
    <property type="protein sequence ID" value="CAI5450934.1"/>
    <property type="molecule type" value="Genomic_DNA"/>
</dbReference>
<feature type="domain" description="NADH:flavin oxidoreductase/NADH oxidase N-terminal" evidence="3">
    <location>
        <begin position="50"/>
        <end position="360"/>
    </location>
</feature>
<dbReference type="SUPFAM" id="SSF51395">
    <property type="entry name" value="FMN-linked oxidoreductases"/>
    <property type="match status" value="1"/>
</dbReference>
<comment type="caution">
    <text evidence="4">The sequence shown here is derived from an EMBL/GenBank/DDBJ whole genome shotgun (WGS) entry which is preliminary data.</text>
</comment>
<keyword evidence="1" id="KW-0285">Flavoprotein</keyword>
<dbReference type="Pfam" id="PF00724">
    <property type="entry name" value="Oxidored_FMN"/>
    <property type="match status" value="1"/>
</dbReference>
<proteinExistence type="predicted"/>
<dbReference type="AlphaFoldDB" id="A0A9P1ITS9"/>
<evidence type="ECO:0000313" key="4">
    <source>
        <dbReference type="EMBL" id="CAI5450934.1"/>
    </source>
</evidence>
<keyword evidence="5" id="KW-1185">Reference proteome</keyword>
<dbReference type="InterPro" id="IPR051799">
    <property type="entry name" value="NADH_flavin_oxidoreductase"/>
</dbReference>
<accession>A0A9P1ITS9</accession>
<keyword evidence="2" id="KW-0560">Oxidoreductase</keyword>
<evidence type="ECO:0000259" key="3">
    <source>
        <dbReference type="Pfam" id="PF00724"/>
    </source>
</evidence>
<organism evidence="4 5">
    <name type="scientific">Caenorhabditis angaria</name>
    <dbReference type="NCBI Taxonomy" id="860376"/>
    <lineage>
        <taxon>Eukaryota</taxon>
        <taxon>Metazoa</taxon>
        <taxon>Ecdysozoa</taxon>
        <taxon>Nematoda</taxon>
        <taxon>Chromadorea</taxon>
        <taxon>Rhabditida</taxon>
        <taxon>Rhabditina</taxon>
        <taxon>Rhabditomorpha</taxon>
        <taxon>Rhabditoidea</taxon>
        <taxon>Rhabditidae</taxon>
        <taxon>Peloderinae</taxon>
        <taxon>Caenorhabditis</taxon>
    </lineage>
</organism>